<dbReference type="InterPro" id="IPR002575">
    <property type="entry name" value="Aminoglycoside_PTrfase"/>
</dbReference>
<comment type="caution">
    <text evidence="2">The sequence shown here is derived from an EMBL/GenBank/DDBJ whole genome shotgun (WGS) entry which is preliminary data.</text>
</comment>
<evidence type="ECO:0000313" key="3">
    <source>
        <dbReference type="Proteomes" id="UP000321558"/>
    </source>
</evidence>
<evidence type="ECO:0000313" key="2">
    <source>
        <dbReference type="EMBL" id="GEN85350.1"/>
    </source>
</evidence>
<dbReference type="Pfam" id="PF01636">
    <property type="entry name" value="APH"/>
    <property type="match status" value="1"/>
</dbReference>
<gene>
    <name evidence="2" type="ORF">OSO01_00890</name>
</gene>
<name>A0A511ZD29_9BACI</name>
<evidence type="ECO:0000259" key="1">
    <source>
        <dbReference type="Pfam" id="PF01636"/>
    </source>
</evidence>
<dbReference type="PANTHER" id="PTHR21310">
    <property type="entry name" value="AMINOGLYCOSIDE PHOSPHOTRANSFERASE-RELATED-RELATED"/>
    <property type="match status" value="1"/>
</dbReference>
<dbReference type="InterPro" id="IPR011009">
    <property type="entry name" value="Kinase-like_dom_sf"/>
</dbReference>
<feature type="domain" description="Aminoglycoside phosphotransferase" evidence="1">
    <location>
        <begin position="41"/>
        <end position="273"/>
    </location>
</feature>
<accession>A0A511ZD29</accession>
<dbReference type="RefSeq" id="WP_147207769.1">
    <property type="nucleotide sequence ID" value="NZ_BJYM01000001.1"/>
</dbReference>
<dbReference type="OrthoDB" id="2801014at2"/>
<keyword evidence="3" id="KW-1185">Reference proteome</keyword>
<dbReference type="SUPFAM" id="SSF56112">
    <property type="entry name" value="Protein kinase-like (PK-like)"/>
    <property type="match status" value="1"/>
</dbReference>
<dbReference type="InterPro" id="IPR051678">
    <property type="entry name" value="AGP_Transferase"/>
</dbReference>
<dbReference type="AlphaFoldDB" id="A0A511ZD29"/>
<dbReference type="Proteomes" id="UP000321558">
    <property type="component" value="Unassembled WGS sequence"/>
</dbReference>
<dbReference type="Gene3D" id="3.30.200.20">
    <property type="entry name" value="Phosphorylase Kinase, domain 1"/>
    <property type="match status" value="1"/>
</dbReference>
<organism evidence="2 3">
    <name type="scientific">Oceanobacillus sojae</name>
    <dbReference type="NCBI Taxonomy" id="582851"/>
    <lineage>
        <taxon>Bacteria</taxon>
        <taxon>Bacillati</taxon>
        <taxon>Bacillota</taxon>
        <taxon>Bacilli</taxon>
        <taxon>Bacillales</taxon>
        <taxon>Bacillaceae</taxon>
        <taxon>Oceanobacillus</taxon>
    </lineage>
</organism>
<dbReference type="EMBL" id="BJYM01000001">
    <property type="protein sequence ID" value="GEN85350.1"/>
    <property type="molecule type" value="Genomic_DNA"/>
</dbReference>
<protein>
    <recommendedName>
        <fullName evidence="1">Aminoglycoside phosphotransferase domain-containing protein</fullName>
    </recommendedName>
</protein>
<sequence length="337" mass="38950">MTAEIIFGSNKLGLINDKQLQSVLDKFKLGKLISSKSTDEGAMGQTMFVSSTEGEYVLKGNPLYSGQFMEEKFFIDNVNSRTNIPVPRPYIIDDSEDIFGWNYVIMPCLKGEHLNSKPLQIKLQLEDKLKIAESIAEALTSFHTWKVNDFGELDPKTLTIIPFKNTYSEWLFKRILFWVTDAKKYSRITEEDLKWVHSLLAESEDDFNHISSPSFVMGDFKPGNFLIYQSEHGWEISGVFDFTNSYFADPVSDFIKMITYYIDNNETDIAKHFINTYYKQHEEEKNSIRNRIKVHMLHQKTLDWGSAKATNTVTWDNALPFSEWAVTYTTAAEKILE</sequence>
<reference evidence="2 3" key="1">
    <citation type="submission" date="2019-07" db="EMBL/GenBank/DDBJ databases">
        <title>Whole genome shotgun sequence of Oceanobacillus sojae NBRC 105379.</title>
        <authorList>
            <person name="Hosoyama A."/>
            <person name="Uohara A."/>
            <person name="Ohji S."/>
            <person name="Ichikawa N."/>
        </authorList>
    </citation>
    <scope>NUCLEOTIDE SEQUENCE [LARGE SCALE GENOMIC DNA]</scope>
    <source>
        <strain evidence="2 3">NBRC 105379</strain>
    </source>
</reference>
<proteinExistence type="predicted"/>
<dbReference type="Gene3D" id="3.90.1200.10">
    <property type="match status" value="1"/>
</dbReference>